<proteinExistence type="predicted"/>
<dbReference type="Proteomes" id="UP001303408">
    <property type="component" value="Chromosome"/>
</dbReference>
<dbReference type="RefSeq" id="WP_313544879.1">
    <property type="nucleotide sequence ID" value="NZ_CP134880.1"/>
</dbReference>
<evidence type="ECO:0000313" key="2">
    <source>
        <dbReference type="EMBL" id="WNM28455.1"/>
    </source>
</evidence>
<accession>A0AA96JBI0</accession>
<feature type="domain" description="HTH cro/C1-type" evidence="1">
    <location>
        <begin position="15"/>
        <end position="55"/>
    </location>
</feature>
<dbReference type="GO" id="GO:0003677">
    <property type="term" value="F:DNA binding"/>
    <property type="evidence" value="ECO:0007669"/>
    <property type="project" value="InterPro"/>
</dbReference>
<dbReference type="Gene3D" id="1.10.260.40">
    <property type="entry name" value="lambda repressor-like DNA-binding domains"/>
    <property type="match status" value="1"/>
</dbReference>
<name>A0AA96JBI0_9MICO</name>
<protein>
    <submittedName>
        <fullName evidence="2">Helix-turn-helix transcriptional regulator</fullName>
    </submittedName>
</protein>
<dbReference type="EMBL" id="CP134880">
    <property type="protein sequence ID" value="WNM28455.1"/>
    <property type="molecule type" value="Genomic_DNA"/>
</dbReference>
<reference evidence="2" key="1">
    <citation type="submission" date="2023-09" db="EMBL/GenBank/DDBJ databases">
        <title>Demequina sp. a novel bacteria isolated from Capsicum annuum.</title>
        <authorList>
            <person name="Humaira Z."/>
            <person name="Lee J."/>
            <person name="Cho D."/>
        </authorList>
    </citation>
    <scope>NUCLEOTIDE SEQUENCE</scope>
    <source>
        <strain evidence="2">PMTSA13</strain>
    </source>
</reference>
<organism evidence="2">
    <name type="scientific">Demequina capsici</name>
    <dbReference type="NCBI Taxonomy" id="3075620"/>
    <lineage>
        <taxon>Bacteria</taxon>
        <taxon>Bacillati</taxon>
        <taxon>Actinomycetota</taxon>
        <taxon>Actinomycetes</taxon>
        <taxon>Micrococcales</taxon>
        <taxon>Demequinaceae</taxon>
        <taxon>Demequina</taxon>
    </lineage>
</organism>
<dbReference type="KEGG" id="dcp:RN607_05490"/>
<gene>
    <name evidence="2" type="ORF">RN607_05490</name>
</gene>
<dbReference type="InterPro" id="IPR001387">
    <property type="entry name" value="Cro/C1-type_HTH"/>
</dbReference>
<evidence type="ECO:0000259" key="1">
    <source>
        <dbReference type="PROSITE" id="PS50943"/>
    </source>
</evidence>
<dbReference type="AlphaFoldDB" id="A0AA96JBI0"/>
<dbReference type="PROSITE" id="PS50943">
    <property type="entry name" value="HTH_CROC1"/>
    <property type="match status" value="1"/>
</dbReference>
<dbReference type="CDD" id="cd00093">
    <property type="entry name" value="HTH_XRE"/>
    <property type="match status" value="1"/>
</dbReference>
<sequence>MLEAADRCGWDVHRLGDAAGIRSTQLASMISGEQAFNTDHLVKLARALDITVGDVLSGIAPDVEPVDAPESEVDFETLVYQAHREGWAMSARTA</sequence>
<dbReference type="InterPro" id="IPR010982">
    <property type="entry name" value="Lambda_DNA-bd_dom_sf"/>
</dbReference>
<dbReference type="Pfam" id="PF13443">
    <property type="entry name" value="HTH_26"/>
    <property type="match status" value="1"/>
</dbReference>
<dbReference type="SUPFAM" id="SSF47413">
    <property type="entry name" value="lambda repressor-like DNA-binding domains"/>
    <property type="match status" value="1"/>
</dbReference>